<dbReference type="Proteomes" id="UP000273786">
    <property type="component" value="Unassembled WGS sequence"/>
</dbReference>
<dbReference type="EMBL" id="RQXT01000012">
    <property type="protein sequence ID" value="RRI02302.1"/>
    <property type="molecule type" value="Genomic_DNA"/>
</dbReference>
<evidence type="ECO:0000313" key="1">
    <source>
        <dbReference type="EMBL" id="RRI02302.1"/>
    </source>
</evidence>
<reference evidence="1 2" key="1">
    <citation type="submission" date="2018-11" db="EMBL/GenBank/DDBJ databases">
        <title>the genome of Mesorhizobium tamadayense DSM 28320.</title>
        <authorList>
            <person name="Gao J."/>
        </authorList>
    </citation>
    <scope>NUCLEOTIDE SEQUENCE [LARGE SCALE GENOMIC DNA]</scope>
    <source>
        <strain evidence="1 2">DSM 28320</strain>
    </source>
</reference>
<dbReference type="AlphaFoldDB" id="A0A3P3FVA5"/>
<comment type="caution">
    <text evidence="1">The sequence shown here is derived from an EMBL/GenBank/DDBJ whole genome shotgun (WGS) entry which is preliminary data.</text>
</comment>
<evidence type="ECO:0000313" key="2">
    <source>
        <dbReference type="Proteomes" id="UP000273786"/>
    </source>
</evidence>
<protein>
    <submittedName>
        <fullName evidence="1">Uncharacterized protein</fullName>
    </submittedName>
</protein>
<gene>
    <name evidence="1" type="ORF">EH240_12605</name>
</gene>
<keyword evidence="2" id="KW-1185">Reference proteome</keyword>
<accession>A0A3P3FVA5</accession>
<proteinExistence type="predicted"/>
<organism evidence="1 2">
    <name type="scientific">Mesorhizobium tamadayense</name>
    <dbReference type="NCBI Taxonomy" id="425306"/>
    <lineage>
        <taxon>Bacteria</taxon>
        <taxon>Pseudomonadati</taxon>
        <taxon>Pseudomonadota</taxon>
        <taxon>Alphaproteobacteria</taxon>
        <taxon>Hyphomicrobiales</taxon>
        <taxon>Phyllobacteriaceae</taxon>
        <taxon>Mesorhizobium</taxon>
    </lineage>
</organism>
<sequence>MSDTSFPSSDRGYNRYLFEYRHGDAEWGIEIKARSPQEAKERIKSLAWARYKGEIQTSIYIPTSGLLQRIARRFLGR</sequence>
<dbReference type="OrthoDB" id="8451130at2"/>
<name>A0A3P3FVA5_9HYPH</name>